<keyword evidence="2" id="KW-0732">Signal</keyword>
<evidence type="ECO:0000256" key="1">
    <source>
        <dbReference type="SAM" id="MobiDB-lite"/>
    </source>
</evidence>
<dbReference type="AlphaFoldDB" id="A0A5D4FVY9"/>
<dbReference type="Proteomes" id="UP000324726">
    <property type="component" value="Unassembled WGS sequence"/>
</dbReference>
<dbReference type="PROSITE" id="PS51257">
    <property type="entry name" value="PROKAR_LIPOPROTEIN"/>
    <property type="match status" value="1"/>
</dbReference>
<feature type="signal peptide" evidence="2">
    <location>
        <begin position="1"/>
        <end position="25"/>
    </location>
</feature>
<feature type="chain" id="PRO_5039211357" description="Secreted protein" evidence="2">
    <location>
        <begin position="26"/>
        <end position="319"/>
    </location>
</feature>
<evidence type="ECO:0008006" key="5">
    <source>
        <dbReference type="Google" id="ProtNLM"/>
    </source>
</evidence>
<feature type="region of interest" description="Disordered" evidence="1">
    <location>
        <begin position="22"/>
        <end position="83"/>
    </location>
</feature>
<accession>A0A5D4FVY9</accession>
<evidence type="ECO:0000313" key="4">
    <source>
        <dbReference type="Proteomes" id="UP000324726"/>
    </source>
</evidence>
<dbReference type="EMBL" id="VSZI01000001">
    <property type="protein sequence ID" value="TYR20691.1"/>
    <property type="molecule type" value="Genomic_DNA"/>
</dbReference>
<feature type="compositionally biased region" description="Low complexity" evidence="1">
    <location>
        <begin position="22"/>
        <end position="49"/>
    </location>
</feature>
<sequence length="319" mass="33340">MRRSAIPAVLVAGLLALSSCSSLQSDDNASGPPTVTVTTTKPGKAPKPTGGKGSEGKSSKGSNEGDEDGNAEPGGRGVTDVPASTFDVGDKGVRMFLVKSLGTVCVDNSRKERGAEGYQLLCSNMQERLPGLYSEPASGLEPQPQNEFGLATGPTGPAWASRASLTSPGGGSMQPPKELKPGQRVILGEVTCTAGRKDLECESKTGPDFRSTKPHRIRVTDKEIYVDDSEVPLGGTCAPVKAKDGKKLVARLTRGDNDCKTMRATLQEYADGGYSNHGPGEVSTGYRCMLGATAEGQKGDGSCTEKNRGQYSSFTIEFV</sequence>
<proteinExistence type="predicted"/>
<protein>
    <recommendedName>
        <fullName evidence="5">Secreted protein</fullName>
    </recommendedName>
</protein>
<comment type="caution">
    <text evidence="3">The sequence shown here is derived from an EMBL/GenBank/DDBJ whole genome shotgun (WGS) entry which is preliminary data.</text>
</comment>
<reference evidence="3 4" key="1">
    <citation type="submission" date="2019-08" db="EMBL/GenBank/DDBJ databases">
        <title>Draft genome of C. urealyticum strain VH4248.</title>
        <authorList>
            <person name="Navas J."/>
        </authorList>
    </citation>
    <scope>NUCLEOTIDE SEQUENCE [LARGE SCALE GENOMIC DNA]</scope>
    <source>
        <strain evidence="3 4">VH4248</strain>
    </source>
</reference>
<name>A0A5D4FVY9_9CORY</name>
<evidence type="ECO:0000313" key="3">
    <source>
        <dbReference type="EMBL" id="TYR20691.1"/>
    </source>
</evidence>
<organism evidence="3 4">
    <name type="scientific">Corynebacterium urealyticum</name>
    <dbReference type="NCBI Taxonomy" id="43771"/>
    <lineage>
        <taxon>Bacteria</taxon>
        <taxon>Bacillati</taxon>
        <taxon>Actinomycetota</taxon>
        <taxon>Actinomycetes</taxon>
        <taxon>Mycobacteriales</taxon>
        <taxon>Corynebacteriaceae</taxon>
        <taxon>Corynebacterium</taxon>
    </lineage>
</organism>
<evidence type="ECO:0000256" key="2">
    <source>
        <dbReference type="SAM" id="SignalP"/>
    </source>
</evidence>
<dbReference type="RefSeq" id="WP_148812626.1">
    <property type="nucleotide sequence ID" value="NZ_VSZI01000001.1"/>
</dbReference>
<gene>
    <name evidence="3" type="ORF">FYJ87_07110</name>
</gene>